<name>A0A2M7FRS1_9BACT</name>
<reference evidence="2" key="1">
    <citation type="submission" date="2017-09" db="EMBL/GenBank/DDBJ databases">
        <title>Depth-based differentiation of microbial function through sediment-hosted aquifers and enrichment of novel symbionts in the deep terrestrial subsurface.</title>
        <authorList>
            <person name="Probst A.J."/>
            <person name="Ladd B."/>
            <person name="Jarett J.K."/>
            <person name="Geller-Mcgrath D.E."/>
            <person name="Sieber C.M.K."/>
            <person name="Emerson J.B."/>
            <person name="Anantharaman K."/>
            <person name="Thomas B.C."/>
            <person name="Malmstrom R."/>
            <person name="Stieglmeier M."/>
            <person name="Klingl A."/>
            <person name="Woyke T."/>
            <person name="Ryan C.M."/>
            <person name="Banfield J.F."/>
        </authorList>
    </citation>
    <scope>NUCLEOTIDE SEQUENCE [LARGE SCALE GENOMIC DNA]</scope>
</reference>
<comment type="caution">
    <text evidence="1">The sequence shown here is derived from an EMBL/GenBank/DDBJ whole genome shotgun (WGS) entry which is preliminary data.</text>
</comment>
<accession>A0A2M7FRS1</accession>
<dbReference type="AlphaFoldDB" id="A0A2M7FRS1"/>
<dbReference type="EMBL" id="PFFO01000012">
    <property type="protein sequence ID" value="PIW08658.1"/>
    <property type="molecule type" value="Genomic_DNA"/>
</dbReference>
<evidence type="ECO:0000313" key="2">
    <source>
        <dbReference type="Proteomes" id="UP000230556"/>
    </source>
</evidence>
<evidence type="ECO:0000313" key="1">
    <source>
        <dbReference type="EMBL" id="PIW08658.1"/>
    </source>
</evidence>
<gene>
    <name evidence="1" type="ORF">COW38_00300</name>
</gene>
<organism evidence="1 2">
    <name type="scientific">Candidatus Collierbacteria bacterium CG17_big_fil_post_rev_8_21_14_2_50_45_7</name>
    <dbReference type="NCBI Taxonomy" id="1974536"/>
    <lineage>
        <taxon>Bacteria</taxon>
        <taxon>Candidatus Collieribacteriota</taxon>
    </lineage>
</organism>
<sequence>KTTTTTTSHLTLTLVKTSTCPISYMTEVKDIKGPLTLKYKLEGNTSFGITIWAKDGNELLKNTTYSGNSGQITTISGVDYMKIRVESKSCAGNNDNWLTLTAER</sequence>
<proteinExistence type="predicted"/>
<protein>
    <submittedName>
        <fullName evidence="1">Uncharacterized protein</fullName>
    </submittedName>
</protein>
<feature type="non-terminal residue" evidence="1">
    <location>
        <position position="1"/>
    </location>
</feature>
<dbReference type="Proteomes" id="UP000230556">
    <property type="component" value="Unassembled WGS sequence"/>
</dbReference>